<evidence type="ECO:0000256" key="11">
    <source>
        <dbReference type="ARBA" id="ARBA00022723"/>
    </source>
</evidence>
<comment type="function">
    <text evidence="2">Functions in two distinct reactions of the de novo folate biosynthetic pathway. Catalyzes the addition of a glutamate residue to dihydropteroate (7,8-dihydropteroate or H2Pte) to form dihydrofolate (7,8-dihydrofolate monoglutamate or H2Pte-Glu). Also catalyzes successive additions of L-glutamate to tetrahydrofolate or 10-formyltetrahydrofolate or 5,10-methylenetetrahydrofolate, leading to folylpolyglutamate derivatives.</text>
</comment>
<sequence length="439" mass="47062">MSNGEGRASAIPEHTLERWLAHLESLHPRGQAGIELGLERVQRVKRELGQHPQCPLVTVGGTNGKGSTCAYLEAIYRFAGYRVGCYTSPHLLKYNERVRVDRIPVDDAGLCEAFARVEAARQAAGDVALTYFEFGTLAALEVFRVREVEVMILEVGLGGRLDAVNAYDPDCAVVTSVALDHTDWLGSTREAIGFEKAGIFRAGRPAVCADPEPPQSLLVHAQAIGADLHLLGRDFGYSGERLQWTFWRHGGRRRSGLANPGLRGACQLRNASAALVVVDLLGQRLPVSMQAIRRGLIELDLPGRFQVLPGRPVIVLDVAHNPQAVGVLADNLGDMAFSSRTIAVVGMLADKDIAGSLAPLAGKVDTWLLADLDVPRGASAAVLAAAVSSTGLTGRVECFASPQKAFARSAELAEENGKIVVFGSFYTVAAVMRSMQHGR</sequence>
<evidence type="ECO:0000259" key="25">
    <source>
        <dbReference type="Pfam" id="PF08245"/>
    </source>
</evidence>
<evidence type="ECO:0000256" key="22">
    <source>
        <dbReference type="ARBA" id="ARBA00049161"/>
    </source>
</evidence>
<evidence type="ECO:0000256" key="18">
    <source>
        <dbReference type="ARBA" id="ARBA00032510"/>
    </source>
</evidence>
<reference evidence="26 27" key="1">
    <citation type="submission" date="2014-07" db="EMBL/GenBank/DDBJ databases">
        <title>Expanding our view of genomic diversity in Candidatus Accumulibacter clades.</title>
        <authorList>
            <person name="Skennerton C.T."/>
            <person name="Barr J.J."/>
            <person name="Slater F.R."/>
            <person name="Bond P.L."/>
            <person name="Tyson G.W."/>
        </authorList>
    </citation>
    <scope>NUCLEOTIDE SEQUENCE [LARGE SCALE GENOMIC DNA]</scope>
    <source>
        <strain evidence="27">SK-01</strain>
    </source>
</reference>
<evidence type="ECO:0000256" key="5">
    <source>
        <dbReference type="ARBA" id="ARBA00008276"/>
    </source>
</evidence>
<evidence type="ECO:0000256" key="20">
    <source>
        <dbReference type="ARBA" id="ARBA00047808"/>
    </source>
</evidence>
<dbReference type="GO" id="GO:0004326">
    <property type="term" value="F:tetrahydrofolylpolyglutamate synthase activity"/>
    <property type="evidence" value="ECO:0007669"/>
    <property type="project" value="UniProtKB-EC"/>
</dbReference>
<evidence type="ECO:0000256" key="7">
    <source>
        <dbReference type="ARBA" id="ARBA00013023"/>
    </source>
</evidence>
<dbReference type="FunFam" id="3.40.1190.10:FF:000004">
    <property type="entry name" value="Dihydrofolate synthase/folylpolyglutamate synthase"/>
    <property type="match status" value="1"/>
</dbReference>
<keyword evidence="14" id="KW-0460">Magnesium</keyword>
<dbReference type="NCBIfam" id="NF008101">
    <property type="entry name" value="PRK10846.1"/>
    <property type="match status" value="1"/>
</dbReference>
<dbReference type="InterPro" id="IPR036615">
    <property type="entry name" value="Mur_ligase_C_dom_sf"/>
</dbReference>
<comment type="pathway">
    <text evidence="4">Cofactor biosynthesis; tetrahydrofolylpolyglutamate biosynthesis.</text>
</comment>
<dbReference type="PIRSF" id="PIRSF001563">
    <property type="entry name" value="Folylpolyglu_synth"/>
    <property type="match status" value="1"/>
</dbReference>
<evidence type="ECO:0000256" key="14">
    <source>
        <dbReference type="ARBA" id="ARBA00022842"/>
    </source>
</evidence>
<keyword evidence="15" id="KW-0289">Folate biosynthesis</keyword>
<dbReference type="Gene3D" id="3.40.1190.10">
    <property type="entry name" value="Mur-like, catalytic domain"/>
    <property type="match status" value="1"/>
</dbReference>
<evidence type="ECO:0000256" key="3">
    <source>
        <dbReference type="ARBA" id="ARBA00004799"/>
    </source>
</evidence>
<comment type="catalytic activity">
    <reaction evidence="22">
        <text>7,8-dihydropteroate + L-glutamate + ATP = 7,8-dihydrofolate + ADP + phosphate + H(+)</text>
        <dbReference type="Rhea" id="RHEA:23584"/>
        <dbReference type="ChEBI" id="CHEBI:15378"/>
        <dbReference type="ChEBI" id="CHEBI:17839"/>
        <dbReference type="ChEBI" id="CHEBI:29985"/>
        <dbReference type="ChEBI" id="CHEBI:30616"/>
        <dbReference type="ChEBI" id="CHEBI:43474"/>
        <dbReference type="ChEBI" id="CHEBI:57451"/>
        <dbReference type="ChEBI" id="CHEBI:456216"/>
        <dbReference type="EC" id="6.3.2.12"/>
    </reaction>
</comment>
<dbReference type="EC" id="6.3.2.12" evidence="7"/>
<dbReference type="SUPFAM" id="SSF53623">
    <property type="entry name" value="MurD-like peptide ligases, catalytic domain"/>
    <property type="match status" value="1"/>
</dbReference>
<dbReference type="Proteomes" id="UP000019812">
    <property type="component" value="Unassembled WGS sequence"/>
</dbReference>
<dbReference type="InterPro" id="IPR001645">
    <property type="entry name" value="Folylpolyglutamate_synth"/>
</dbReference>
<evidence type="ECO:0000313" key="26">
    <source>
        <dbReference type="EMBL" id="KFB66739.1"/>
    </source>
</evidence>
<dbReference type="Pfam" id="PF08245">
    <property type="entry name" value="Mur_ligase_M"/>
    <property type="match status" value="1"/>
</dbReference>
<evidence type="ECO:0000256" key="6">
    <source>
        <dbReference type="ARBA" id="ARBA00011245"/>
    </source>
</evidence>
<evidence type="ECO:0000256" key="16">
    <source>
        <dbReference type="ARBA" id="ARBA00030048"/>
    </source>
</evidence>
<comment type="catalytic activity">
    <reaction evidence="19">
        <text>(6S)-5,6,7,8-tetrahydrofolyl-(gamma-L-Glu)(n) + L-glutamate + ATP = (6S)-5,6,7,8-tetrahydrofolyl-(gamma-L-Glu)(n+1) + ADP + phosphate + H(+)</text>
        <dbReference type="Rhea" id="RHEA:10580"/>
        <dbReference type="Rhea" id="RHEA-COMP:14738"/>
        <dbReference type="Rhea" id="RHEA-COMP:14740"/>
        <dbReference type="ChEBI" id="CHEBI:15378"/>
        <dbReference type="ChEBI" id="CHEBI:29985"/>
        <dbReference type="ChEBI" id="CHEBI:30616"/>
        <dbReference type="ChEBI" id="CHEBI:43474"/>
        <dbReference type="ChEBI" id="CHEBI:141005"/>
        <dbReference type="ChEBI" id="CHEBI:456216"/>
        <dbReference type="EC" id="6.3.2.17"/>
    </reaction>
</comment>
<dbReference type="InterPro" id="IPR036565">
    <property type="entry name" value="Mur-like_cat_sf"/>
</dbReference>
<evidence type="ECO:0000256" key="4">
    <source>
        <dbReference type="ARBA" id="ARBA00005150"/>
    </source>
</evidence>
<dbReference type="GO" id="GO:0008841">
    <property type="term" value="F:dihydrofolate synthase activity"/>
    <property type="evidence" value="ECO:0007669"/>
    <property type="project" value="UniProtKB-EC"/>
</dbReference>
<dbReference type="InterPro" id="IPR013221">
    <property type="entry name" value="Mur_ligase_cen"/>
</dbReference>
<feature type="domain" description="Mur ligase central" evidence="25">
    <location>
        <begin position="59"/>
        <end position="202"/>
    </location>
</feature>
<comment type="caution">
    <text evidence="26">The sequence shown here is derived from an EMBL/GenBank/DDBJ whole genome shotgun (WGS) entry which is preliminary data.</text>
</comment>
<keyword evidence="12 23" id="KW-0547">Nucleotide-binding</keyword>
<dbReference type="STRING" id="1457154.CAPSK01_003677"/>
<evidence type="ECO:0000256" key="2">
    <source>
        <dbReference type="ARBA" id="ARBA00002714"/>
    </source>
</evidence>
<dbReference type="EC" id="6.3.2.17" evidence="8"/>
<dbReference type="PANTHER" id="PTHR11136:SF0">
    <property type="entry name" value="DIHYDROFOLATE SYNTHETASE-RELATED"/>
    <property type="match status" value="1"/>
</dbReference>
<dbReference type="Pfam" id="PF02875">
    <property type="entry name" value="Mur_ligase_C"/>
    <property type="match status" value="1"/>
</dbReference>
<comment type="catalytic activity">
    <reaction evidence="20">
        <text>10-formyltetrahydrofolyl-(gamma-L-Glu)(n) + L-glutamate + ATP = 10-formyltetrahydrofolyl-(gamma-L-Glu)(n+1) + ADP + phosphate + H(+)</text>
        <dbReference type="Rhea" id="RHEA:51904"/>
        <dbReference type="Rhea" id="RHEA-COMP:13088"/>
        <dbReference type="Rhea" id="RHEA-COMP:14300"/>
        <dbReference type="ChEBI" id="CHEBI:15378"/>
        <dbReference type="ChEBI" id="CHEBI:29985"/>
        <dbReference type="ChEBI" id="CHEBI:30616"/>
        <dbReference type="ChEBI" id="CHEBI:43474"/>
        <dbReference type="ChEBI" id="CHEBI:134413"/>
        <dbReference type="ChEBI" id="CHEBI:456216"/>
        <dbReference type="EC" id="6.3.2.17"/>
    </reaction>
</comment>
<comment type="catalytic activity">
    <reaction evidence="21">
        <text>(6R)-5,10-methylenetetrahydrofolyl-(gamma-L-Glu)(n) + L-glutamate + ATP = (6R)-5,10-methylenetetrahydrofolyl-(gamma-L-Glu)(n+1) + ADP + phosphate + H(+)</text>
        <dbReference type="Rhea" id="RHEA:51912"/>
        <dbReference type="Rhea" id="RHEA-COMP:13257"/>
        <dbReference type="Rhea" id="RHEA-COMP:13258"/>
        <dbReference type="ChEBI" id="CHEBI:15378"/>
        <dbReference type="ChEBI" id="CHEBI:29985"/>
        <dbReference type="ChEBI" id="CHEBI:30616"/>
        <dbReference type="ChEBI" id="CHEBI:43474"/>
        <dbReference type="ChEBI" id="CHEBI:136572"/>
        <dbReference type="ChEBI" id="CHEBI:456216"/>
        <dbReference type="EC" id="6.3.2.17"/>
    </reaction>
</comment>
<dbReference type="EMBL" id="JDSS02000037">
    <property type="protein sequence ID" value="KFB66739.1"/>
    <property type="molecule type" value="Genomic_DNA"/>
</dbReference>
<comment type="cofactor">
    <cofactor evidence="1">
        <name>Mg(2+)</name>
        <dbReference type="ChEBI" id="CHEBI:18420"/>
    </cofactor>
</comment>
<dbReference type="SUPFAM" id="SSF53244">
    <property type="entry name" value="MurD-like peptide ligases, peptide-binding domain"/>
    <property type="match status" value="1"/>
</dbReference>
<dbReference type="GO" id="GO:0046872">
    <property type="term" value="F:metal ion binding"/>
    <property type="evidence" value="ECO:0007669"/>
    <property type="project" value="UniProtKB-KW"/>
</dbReference>
<dbReference type="GO" id="GO:0046654">
    <property type="term" value="P:tetrahydrofolate biosynthetic process"/>
    <property type="evidence" value="ECO:0007669"/>
    <property type="project" value="UniProtKB-UniPathway"/>
</dbReference>
<dbReference type="InterPro" id="IPR004101">
    <property type="entry name" value="Mur_ligase_C"/>
</dbReference>
<gene>
    <name evidence="26" type="primary">folC</name>
    <name evidence="26" type="ORF">CAPSK01_003677</name>
</gene>
<evidence type="ECO:0000256" key="21">
    <source>
        <dbReference type="ARBA" id="ARBA00049035"/>
    </source>
</evidence>
<evidence type="ECO:0000256" key="17">
    <source>
        <dbReference type="ARBA" id="ARBA00030592"/>
    </source>
</evidence>
<evidence type="ECO:0000256" key="15">
    <source>
        <dbReference type="ARBA" id="ARBA00022909"/>
    </source>
</evidence>
<dbReference type="GO" id="GO:0005737">
    <property type="term" value="C:cytoplasm"/>
    <property type="evidence" value="ECO:0007669"/>
    <property type="project" value="TreeGrafter"/>
</dbReference>
<dbReference type="AlphaFoldDB" id="A0A084XW95"/>
<proteinExistence type="inferred from homology"/>
<evidence type="ECO:0000256" key="9">
    <source>
        <dbReference type="ARBA" id="ARBA00019357"/>
    </source>
</evidence>
<accession>A0A084XW95</accession>
<dbReference type="GO" id="GO:0005524">
    <property type="term" value="F:ATP binding"/>
    <property type="evidence" value="ECO:0007669"/>
    <property type="project" value="UniProtKB-KW"/>
</dbReference>
<evidence type="ECO:0000256" key="1">
    <source>
        <dbReference type="ARBA" id="ARBA00001946"/>
    </source>
</evidence>
<comment type="pathway">
    <text evidence="3">Cofactor biosynthesis; tetrahydrofolate biosynthesis; 7,8-dihydrofolate from 2-amino-4-hydroxy-6-hydroxymethyl-7,8-dihydropteridine diphosphate and 4-aminobenzoate: step 2/2.</text>
</comment>
<keyword evidence="10 23" id="KW-0436">Ligase</keyword>
<evidence type="ECO:0000256" key="13">
    <source>
        <dbReference type="ARBA" id="ARBA00022840"/>
    </source>
</evidence>
<dbReference type="PANTHER" id="PTHR11136">
    <property type="entry name" value="FOLYLPOLYGLUTAMATE SYNTHASE-RELATED"/>
    <property type="match status" value="1"/>
</dbReference>
<dbReference type="Gene3D" id="3.90.190.20">
    <property type="entry name" value="Mur ligase, C-terminal domain"/>
    <property type="match status" value="1"/>
</dbReference>
<protein>
    <recommendedName>
        <fullName evidence="9">Dihydrofolate synthase/folylpolyglutamate synthase</fullName>
        <ecNumber evidence="7">6.3.2.12</ecNumber>
        <ecNumber evidence="8">6.3.2.17</ecNumber>
    </recommendedName>
    <alternativeName>
        <fullName evidence="18">Folylpoly-gamma-glutamate synthetase-dihydrofolate synthetase</fullName>
    </alternativeName>
    <alternativeName>
        <fullName evidence="16">Folylpolyglutamate synthetase</fullName>
    </alternativeName>
    <alternativeName>
        <fullName evidence="17">Tetrahydrofolylpolyglutamate synthase</fullName>
    </alternativeName>
</protein>
<organism evidence="26 27">
    <name type="scientific">Candidatus Accumulibacter vicinus</name>
    <dbReference type="NCBI Taxonomy" id="2954382"/>
    <lineage>
        <taxon>Bacteria</taxon>
        <taxon>Pseudomonadati</taxon>
        <taxon>Pseudomonadota</taxon>
        <taxon>Betaproteobacteria</taxon>
        <taxon>Candidatus Accumulibacter</taxon>
    </lineage>
</organism>
<evidence type="ECO:0000256" key="23">
    <source>
        <dbReference type="PIRNR" id="PIRNR001563"/>
    </source>
</evidence>
<dbReference type="NCBIfam" id="TIGR01499">
    <property type="entry name" value="folC"/>
    <property type="match status" value="1"/>
</dbReference>
<dbReference type="GO" id="GO:0046656">
    <property type="term" value="P:folic acid biosynthetic process"/>
    <property type="evidence" value="ECO:0007669"/>
    <property type="project" value="UniProtKB-KW"/>
</dbReference>
<comment type="similarity">
    <text evidence="5 23">Belongs to the folylpolyglutamate synthase family.</text>
</comment>
<keyword evidence="11" id="KW-0479">Metal-binding</keyword>
<evidence type="ECO:0000313" key="27">
    <source>
        <dbReference type="Proteomes" id="UP000019812"/>
    </source>
</evidence>
<comment type="subunit">
    <text evidence="6">Monomer.</text>
</comment>
<evidence type="ECO:0000256" key="8">
    <source>
        <dbReference type="ARBA" id="ARBA00013025"/>
    </source>
</evidence>
<evidence type="ECO:0000256" key="10">
    <source>
        <dbReference type="ARBA" id="ARBA00022598"/>
    </source>
</evidence>
<evidence type="ECO:0000256" key="12">
    <source>
        <dbReference type="ARBA" id="ARBA00022741"/>
    </source>
</evidence>
<name>A0A084XW95_9PROT</name>
<dbReference type="RefSeq" id="WP_273703835.1">
    <property type="nucleotide sequence ID" value="NZ_JDSS02000037.1"/>
</dbReference>
<evidence type="ECO:0000256" key="19">
    <source>
        <dbReference type="ARBA" id="ARBA00047493"/>
    </source>
</evidence>
<evidence type="ECO:0000259" key="24">
    <source>
        <dbReference type="Pfam" id="PF02875"/>
    </source>
</evidence>
<keyword evidence="13 23" id="KW-0067">ATP-binding</keyword>
<dbReference type="UniPathway" id="UPA00077">
    <property type="reaction ID" value="UER00157"/>
</dbReference>
<feature type="domain" description="Mur ligase C-terminal" evidence="24">
    <location>
        <begin position="303"/>
        <end position="425"/>
    </location>
</feature>